<keyword evidence="3" id="KW-0349">Heme</keyword>
<dbReference type="InterPro" id="IPR051174">
    <property type="entry name" value="Cytochrome_c-type_ET"/>
</dbReference>
<evidence type="ECO:0000256" key="8">
    <source>
        <dbReference type="SAM" id="Phobius"/>
    </source>
</evidence>
<keyword evidence="6" id="KW-0408">Iron</keyword>
<comment type="caution">
    <text evidence="10">The sequence shown here is derived from an EMBL/GenBank/DDBJ whole genome shotgun (WGS) entry which is preliminary data.</text>
</comment>
<dbReference type="PANTHER" id="PTHR30333:SF3">
    <property type="entry name" value="CYTOCHROME C-TYPE PROTEIN TORY"/>
    <property type="match status" value="1"/>
</dbReference>
<keyword evidence="8" id="KW-0472">Membrane</keyword>
<name>A0ABS1CFU8_9GAMM</name>
<evidence type="ECO:0000313" key="11">
    <source>
        <dbReference type="Proteomes" id="UP000748752"/>
    </source>
</evidence>
<dbReference type="EMBL" id="NRRV01000016">
    <property type="protein sequence ID" value="MBK1630781.1"/>
    <property type="molecule type" value="Genomic_DNA"/>
</dbReference>
<dbReference type="SUPFAM" id="SSF48695">
    <property type="entry name" value="Multiheme cytochromes"/>
    <property type="match status" value="1"/>
</dbReference>
<feature type="transmembrane region" description="Helical" evidence="8">
    <location>
        <begin position="20"/>
        <end position="39"/>
    </location>
</feature>
<gene>
    <name evidence="10" type="ORF">CKO31_08500</name>
</gene>
<feature type="domain" description="NapC/NirT cytochrome c N-terminal" evidence="9">
    <location>
        <begin position="18"/>
        <end position="187"/>
    </location>
</feature>
<comment type="subcellular location">
    <subcellularLocation>
        <location evidence="1">Cell envelope</location>
    </subcellularLocation>
</comment>
<dbReference type="Proteomes" id="UP000748752">
    <property type="component" value="Unassembled WGS sequence"/>
</dbReference>
<dbReference type="RefSeq" id="WP_200235990.1">
    <property type="nucleotide sequence ID" value="NZ_NRRV01000016.1"/>
</dbReference>
<keyword evidence="8" id="KW-1133">Transmembrane helix</keyword>
<accession>A0ABS1CFU8</accession>
<proteinExistence type="predicted"/>
<protein>
    <submittedName>
        <fullName evidence="10">Denitrification system component NirT</fullName>
    </submittedName>
</protein>
<evidence type="ECO:0000256" key="4">
    <source>
        <dbReference type="ARBA" id="ARBA00022723"/>
    </source>
</evidence>
<organism evidence="10 11">
    <name type="scientific">Thiohalocapsa halophila</name>
    <dbReference type="NCBI Taxonomy" id="69359"/>
    <lineage>
        <taxon>Bacteria</taxon>
        <taxon>Pseudomonadati</taxon>
        <taxon>Pseudomonadota</taxon>
        <taxon>Gammaproteobacteria</taxon>
        <taxon>Chromatiales</taxon>
        <taxon>Chromatiaceae</taxon>
        <taxon>Thiohalocapsa</taxon>
    </lineage>
</organism>
<evidence type="ECO:0000256" key="7">
    <source>
        <dbReference type="SAM" id="MobiDB-lite"/>
    </source>
</evidence>
<evidence type="ECO:0000256" key="3">
    <source>
        <dbReference type="ARBA" id="ARBA00022617"/>
    </source>
</evidence>
<dbReference type="InterPro" id="IPR036280">
    <property type="entry name" value="Multihaem_cyt_sf"/>
</dbReference>
<keyword evidence="2" id="KW-0813">Transport</keyword>
<evidence type="ECO:0000256" key="5">
    <source>
        <dbReference type="ARBA" id="ARBA00022982"/>
    </source>
</evidence>
<dbReference type="Pfam" id="PF03264">
    <property type="entry name" value="Cytochrom_NNT"/>
    <property type="match status" value="1"/>
</dbReference>
<evidence type="ECO:0000313" key="10">
    <source>
        <dbReference type="EMBL" id="MBK1630781.1"/>
    </source>
</evidence>
<dbReference type="InterPro" id="IPR038266">
    <property type="entry name" value="NapC/NirT_cytc_sf"/>
</dbReference>
<evidence type="ECO:0000256" key="6">
    <source>
        <dbReference type="ARBA" id="ARBA00023004"/>
    </source>
</evidence>
<evidence type="ECO:0000259" key="9">
    <source>
        <dbReference type="Pfam" id="PF03264"/>
    </source>
</evidence>
<keyword evidence="8" id="KW-0812">Transmembrane</keyword>
<dbReference type="Gene3D" id="1.10.3820.10">
    <property type="entry name" value="Di-heme elbow motif domain"/>
    <property type="match status" value="1"/>
</dbReference>
<sequence>MSDTTKAKTSRTRSSYARKATFWTLLVGVTIGIIFWGGFNTAMEATNTEEFCISCHEMEVNVYEEYTDTIHYTNRTGVRATCPDCHVPKDWVHKVVRKVHATKELYHHFKGSVDTPEKFEAERFRLAQNVWSQMKKTDSRECRNCHDFDSMDYTKQEHRSSQGHQDAEDAGLTCIDCHKGIAHKLPMQYDPEKDAPGKSAFYTRLEEPHTGTQSPGPGEQD</sequence>
<keyword evidence="5" id="KW-0249">Electron transport</keyword>
<dbReference type="PANTHER" id="PTHR30333">
    <property type="entry name" value="CYTOCHROME C-TYPE PROTEIN"/>
    <property type="match status" value="1"/>
</dbReference>
<evidence type="ECO:0000256" key="1">
    <source>
        <dbReference type="ARBA" id="ARBA00004196"/>
    </source>
</evidence>
<evidence type="ECO:0000256" key="2">
    <source>
        <dbReference type="ARBA" id="ARBA00022448"/>
    </source>
</evidence>
<keyword evidence="4" id="KW-0479">Metal-binding</keyword>
<keyword evidence="11" id="KW-1185">Reference proteome</keyword>
<dbReference type="InterPro" id="IPR005126">
    <property type="entry name" value="NapC/NirT_cyt_c_N"/>
</dbReference>
<reference evidence="10 11" key="1">
    <citation type="journal article" date="2020" name="Microorganisms">
        <title>Osmotic Adaptation and Compatible Solute Biosynthesis of Phototrophic Bacteria as Revealed from Genome Analyses.</title>
        <authorList>
            <person name="Imhoff J.F."/>
            <person name="Rahn T."/>
            <person name="Kunzel S."/>
            <person name="Keller A."/>
            <person name="Neulinger S.C."/>
        </authorList>
    </citation>
    <scope>NUCLEOTIDE SEQUENCE [LARGE SCALE GENOMIC DNA]</scope>
    <source>
        <strain evidence="10 11">DSM 6210</strain>
    </source>
</reference>
<feature type="region of interest" description="Disordered" evidence="7">
    <location>
        <begin position="188"/>
        <end position="221"/>
    </location>
</feature>